<dbReference type="InterPro" id="IPR013078">
    <property type="entry name" value="His_Pase_superF_clade-1"/>
</dbReference>
<organism evidence="1 2">
    <name type="scientific">Microvenator marinus</name>
    <dbReference type="NCBI Taxonomy" id="2600177"/>
    <lineage>
        <taxon>Bacteria</taxon>
        <taxon>Deltaproteobacteria</taxon>
        <taxon>Bradymonadales</taxon>
        <taxon>Microvenatoraceae</taxon>
        <taxon>Microvenator</taxon>
    </lineage>
</organism>
<proteinExistence type="predicted"/>
<dbReference type="Proteomes" id="UP000321595">
    <property type="component" value="Chromosome"/>
</dbReference>
<dbReference type="EMBL" id="CP042467">
    <property type="protein sequence ID" value="QED28996.1"/>
    <property type="molecule type" value="Genomic_DNA"/>
</dbReference>
<dbReference type="Pfam" id="PF00300">
    <property type="entry name" value="His_Phos_1"/>
    <property type="match status" value="1"/>
</dbReference>
<dbReference type="InterPro" id="IPR029033">
    <property type="entry name" value="His_PPase_superfam"/>
</dbReference>
<dbReference type="OrthoDB" id="9781415at2"/>
<protein>
    <submittedName>
        <fullName evidence="1">Histidine phosphatase family protein</fullName>
    </submittedName>
</protein>
<evidence type="ECO:0000313" key="2">
    <source>
        <dbReference type="Proteomes" id="UP000321595"/>
    </source>
</evidence>
<dbReference type="KEGG" id="bbae:FRD01_17475"/>
<name>A0A5B8XZA1_9DELT</name>
<dbReference type="CDD" id="cd07067">
    <property type="entry name" value="HP_PGM_like"/>
    <property type="match status" value="1"/>
</dbReference>
<dbReference type="SMART" id="SM00855">
    <property type="entry name" value="PGAM"/>
    <property type="match status" value="1"/>
</dbReference>
<reference evidence="1 2" key="1">
    <citation type="submission" date="2019-08" db="EMBL/GenBank/DDBJ databases">
        <authorList>
            <person name="Liang Q."/>
        </authorList>
    </citation>
    <scope>NUCLEOTIDE SEQUENCE [LARGE SCALE GENOMIC DNA]</scope>
    <source>
        <strain evidence="1 2">V1718</strain>
    </source>
</reference>
<gene>
    <name evidence="1" type="ORF">FRD01_17475</name>
</gene>
<accession>A0A5B8XZA1</accession>
<dbReference type="PANTHER" id="PTHR47623:SF1">
    <property type="entry name" value="OS09G0287300 PROTEIN"/>
    <property type="match status" value="1"/>
</dbReference>
<dbReference type="RefSeq" id="WP_146961915.1">
    <property type="nucleotide sequence ID" value="NZ_CP042467.1"/>
</dbReference>
<dbReference type="PANTHER" id="PTHR47623">
    <property type="entry name" value="OS09G0287300 PROTEIN"/>
    <property type="match status" value="1"/>
</dbReference>
<dbReference type="Gene3D" id="3.40.50.1240">
    <property type="entry name" value="Phosphoglycerate mutase-like"/>
    <property type="match status" value="1"/>
</dbReference>
<sequence length="170" mass="18880">MKLILIRHAKSSHKHGLPDHERPLNKRGKGDAPVIASYMVALGHIPELVISSDARRCLDTWELMAEVLKKSGHEPELQENRVLYDVAHQNGAWHDFLNVLRSVPEGVESLALVGHNPTMEDLARSLAGESVTVTTCNVVVLEGEARTWFEFLGRSGVEVLAHLSPREPRS</sequence>
<dbReference type="AlphaFoldDB" id="A0A5B8XZA1"/>
<keyword evidence="2" id="KW-1185">Reference proteome</keyword>
<dbReference type="SUPFAM" id="SSF53254">
    <property type="entry name" value="Phosphoglycerate mutase-like"/>
    <property type="match status" value="1"/>
</dbReference>
<evidence type="ECO:0000313" key="1">
    <source>
        <dbReference type="EMBL" id="QED28996.1"/>
    </source>
</evidence>